<keyword evidence="1" id="KW-0472">Membrane</keyword>
<keyword evidence="1" id="KW-0812">Transmembrane</keyword>
<feature type="transmembrane region" description="Helical" evidence="1">
    <location>
        <begin position="12"/>
        <end position="34"/>
    </location>
</feature>
<proteinExistence type="predicted"/>
<sequence length="87" mass="9369">MPFQQPSPPRPRFWLETALGSLSGLLFLITLAWPEWIETLLGVDPDAGSGVAEWLVAALAASVTAACALAARIEWRRTHSSSAHATK</sequence>
<accession>A0A6N7KKP9</accession>
<comment type="caution">
    <text evidence="2">The sequence shown here is derived from an EMBL/GenBank/DDBJ whole genome shotgun (WGS) entry which is preliminary data.</text>
</comment>
<evidence type="ECO:0000313" key="3">
    <source>
        <dbReference type="Proteomes" id="UP000450000"/>
    </source>
</evidence>
<dbReference type="RefSeq" id="WP_153459659.1">
    <property type="nucleotide sequence ID" value="NZ_WBOF01000001.1"/>
</dbReference>
<organism evidence="2 3">
    <name type="scientific">Streptomyces kaniharaensis</name>
    <dbReference type="NCBI Taxonomy" id="212423"/>
    <lineage>
        <taxon>Bacteria</taxon>
        <taxon>Bacillati</taxon>
        <taxon>Actinomycetota</taxon>
        <taxon>Actinomycetes</taxon>
        <taxon>Kitasatosporales</taxon>
        <taxon>Streptomycetaceae</taxon>
        <taxon>Streptomyces</taxon>
    </lineage>
</organism>
<dbReference type="Proteomes" id="UP000450000">
    <property type="component" value="Unassembled WGS sequence"/>
</dbReference>
<evidence type="ECO:0000256" key="1">
    <source>
        <dbReference type="SAM" id="Phobius"/>
    </source>
</evidence>
<dbReference type="AlphaFoldDB" id="A0A6N7KKP9"/>
<gene>
    <name evidence="2" type="ORF">F7Q99_01130</name>
</gene>
<reference evidence="2 3" key="1">
    <citation type="submission" date="2019-09" db="EMBL/GenBank/DDBJ databases">
        <title>Genome Sequences of Streptomyces kaniharaensis ATCC 21070.</title>
        <authorList>
            <person name="Zhu W."/>
            <person name="De Crecy-Lagard V."/>
            <person name="Richards N.G."/>
        </authorList>
    </citation>
    <scope>NUCLEOTIDE SEQUENCE [LARGE SCALE GENOMIC DNA]</scope>
    <source>
        <strain evidence="2 3">SF-557</strain>
    </source>
</reference>
<feature type="transmembrane region" description="Helical" evidence="1">
    <location>
        <begin position="54"/>
        <end position="71"/>
    </location>
</feature>
<protein>
    <submittedName>
        <fullName evidence="2">ABC transporter permease</fullName>
    </submittedName>
</protein>
<evidence type="ECO:0000313" key="2">
    <source>
        <dbReference type="EMBL" id="MQS10917.1"/>
    </source>
</evidence>
<name>A0A6N7KKP9_9ACTN</name>
<keyword evidence="3" id="KW-1185">Reference proteome</keyword>
<dbReference type="EMBL" id="WBOF01000001">
    <property type="protein sequence ID" value="MQS10917.1"/>
    <property type="molecule type" value="Genomic_DNA"/>
</dbReference>
<keyword evidence="1" id="KW-1133">Transmembrane helix</keyword>
<dbReference type="OrthoDB" id="3636175at2"/>